<comment type="catalytic activity">
    <reaction evidence="18">
        <text>a di-trans,poly-cis-dolichyl phosphate + UDP-N-acetyl-alpha-D-glucosamine = an N-acetyl-alpha-D-glucosaminyl-diphospho-di-trans,poly-cis-dolichol + UMP</text>
        <dbReference type="Rhea" id="RHEA:13289"/>
        <dbReference type="Rhea" id="RHEA-COMP:19498"/>
        <dbReference type="Rhea" id="RHEA-COMP:19507"/>
        <dbReference type="ChEBI" id="CHEBI:57683"/>
        <dbReference type="ChEBI" id="CHEBI:57705"/>
        <dbReference type="ChEBI" id="CHEBI:57865"/>
        <dbReference type="ChEBI" id="CHEBI:58427"/>
        <dbReference type="EC" id="2.7.8.15"/>
    </reaction>
    <physiologicalReaction direction="left-to-right" evidence="18">
        <dbReference type="Rhea" id="RHEA:13290"/>
    </physiologicalReaction>
</comment>
<comment type="subcellular location">
    <subcellularLocation>
        <location evidence="2">Endoplasmic reticulum membrane</location>
        <topology evidence="2">Multi-pass membrane protein</topology>
    </subcellularLocation>
</comment>
<evidence type="ECO:0000256" key="7">
    <source>
        <dbReference type="ARBA" id="ARBA00022676"/>
    </source>
</evidence>
<feature type="transmembrane region" description="Helical" evidence="20">
    <location>
        <begin position="159"/>
        <end position="180"/>
    </location>
</feature>
<name>A0AA38MKM5_9CUCU</name>
<dbReference type="GO" id="GO:0046872">
    <property type="term" value="F:metal ion binding"/>
    <property type="evidence" value="ECO:0007669"/>
    <property type="project" value="UniProtKB-KW"/>
</dbReference>
<evidence type="ECO:0000256" key="4">
    <source>
        <dbReference type="ARBA" id="ARBA00009317"/>
    </source>
</evidence>
<dbReference type="CDD" id="cd06855">
    <property type="entry name" value="GT_GPT_euk"/>
    <property type="match status" value="1"/>
</dbReference>
<dbReference type="GO" id="GO:0005789">
    <property type="term" value="C:endoplasmic reticulum membrane"/>
    <property type="evidence" value="ECO:0007669"/>
    <property type="project" value="UniProtKB-SubCell"/>
</dbReference>
<evidence type="ECO:0000256" key="17">
    <source>
        <dbReference type="ARBA" id="ARBA00044717"/>
    </source>
</evidence>
<feature type="domain" description="DUF4817" evidence="21">
    <location>
        <begin position="264"/>
        <end position="306"/>
    </location>
</feature>
<evidence type="ECO:0000256" key="6">
    <source>
        <dbReference type="ARBA" id="ARBA00017659"/>
    </source>
</evidence>
<dbReference type="Pfam" id="PF16087">
    <property type="entry name" value="DUF4817"/>
    <property type="match status" value="1"/>
</dbReference>
<dbReference type="Proteomes" id="UP001168821">
    <property type="component" value="Unassembled WGS sequence"/>
</dbReference>
<evidence type="ECO:0000256" key="9">
    <source>
        <dbReference type="ARBA" id="ARBA00022692"/>
    </source>
</evidence>
<dbReference type="GO" id="GO:0016757">
    <property type="term" value="F:glycosyltransferase activity"/>
    <property type="evidence" value="ECO:0007669"/>
    <property type="project" value="UniProtKB-KW"/>
</dbReference>
<gene>
    <name evidence="22" type="ORF">Zmor_011082</name>
</gene>
<evidence type="ECO:0000256" key="14">
    <source>
        <dbReference type="ARBA" id="ARBA00023136"/>
    </source>
</evidence>
<dbReference type="GO" id="GO:0006488">
    <property type="term" value="P:dolichol-linked oligosaccharide biosynthetic process"/>
    <property type="evidence" value="ECO:0007669"/>
    <property type="project" value="InterPro"/>
</dbReference>
<proteinExistence type="inferred from homology"/>
<evidence type="ECO:0000259" key="21">
    <source>
        <dbReference type="Pfam" id="PF16087"/>
    </source>
</evidence>
<dbReference type="GO" id="GO:0003975">
    <property type="term" value="F:UDP-N-acetylglucosamine-dolichyl-phosphate N-acetylglucosaminephosphotransferase activity"/>
    <property type="evidence" value="ECO:0007669"/>
    <property type="project" value="UniProtKB-EC"/>
</dbReference>
<keyword evidence="11" id="KW-0256">Endoplasmic reticulum</keyword>
<evidence type="ECO:0000256" key="20">
    <source>
        <dbReference type="SAM" id="Phobius"/>
    </source>
</evidence>
<comment type="caution">
    <text evidence="22">The sequence shown here is derived from an EMBL/GenBank/DDBJ whole genome shotgun (WGS) entry which is preliminary data.</text>
</comment>
<dbReference type="InterPro" id="IPR000715">
    <property type="entry name" value="Glycosyl_transferase_4"/>
</dbReference>
<dbReference type="EC" id="2.7.8.15" evidence="5"/>
<accession>A0AA38MKM5</accession>
<evidence type="ECO:0000256" key="1">
    <source>
        <dbReference type="ARBA" id="ARBA00001946"/>
    </source>
</evidence>
<evidence type="ECO:0000256" key="8">
    <source>
        <dbReference type="ARBA" id="ARBA00022679"/>
    </source>
</evidence>
<dbReference type="InterPro" id="IPR033895">
    <property type="entry name" value="GPT"/>
</dbReference>
<comment type="pathway">
    <text evidence="3">Protein modification; protein glycosylation.</text>
</comment>
<dbReference type="AlphaFoldDB" id="A0AA38MKM5"/>
<dbReference type="PANTHER" id="PTHR10571:SF0">
    <property type="entry name" value="UDP-N-ACETYLGLUCOSAMINE--DOLICHYL-PHOSPHATE N-ACETYLGLUCOSAMINEPHOSPHOTRANSFERASE"/>
    <property type="match status" value="1"/>
</dbReference>
<feature type="region of interest" description="Disordered" evidence="19">
    <location>
        <begin position="359"/>
        <end position="378"/>
    </location>
</feature>
<feature type="transmembrane region" description="Helical" evidence="20">
    <location>
        <begin position="245"/>
        <end position="265"/>
    </location>
</feature>
<evidence type="ECO:0000256" key="10">
    <source>
        <dbReference type="ARBA" id="ARBA00022723"/>
    </source>
</evidence>
<feature type="transmembrane region" description="Helical" evidence="20">
    <location>
        <begin position="6"/>
        <end position="23"/>
    </location>
</feature>
<evidence type="ECO:0000256" key="5">
    <source>
        <dbReference type="ARBA" id="ARBA00013225"/>
    </source>
</evidence>
<evidence type="ECO:0000256" key="12">
    <source>
        <dbReference type="ARBA" id="ARBA00022842"/>
    </source>
</evidence>
<keyword evidence="10" id="KW-0479">Metal-binding</keyword>
<keyword evidence="12" id="KW-0460">Magnesium</keyword>
<keyword evidence="14 20" id="KW-0472">Membrane</keyword>
<feature type="transmembrane region" description="Helical" evidence="20">
    <location>
        <begin position="52"/>
        <end position="72"/>
    </location>
</feature>
<sequence>MLFPLLMSAFMSTLAYTVTLRLIPKVKDMFIRANLFGIDMSKNTSEKVPESLGVVTGCTFLITMFLFIPVPFGSSLFDEDSFPHDEFVELIAALLSICCMLFLGFADDVLDLRWRHKLLLPTIASLPLLMVYYVNFNSTVIIVPKPLRDIFGFSVKVGIFYYIYMGMLAVFCTNAINILAGINGLEVGQSVIIAISIAIFNVVELSGNLWKAHQFSLYFMLPYIGTTLALLKHNWYPSKVFVGDTFCYFSGMTFAVVGILGHFMYGEAQGNGARAQTIFSGSLSNRRLPNVRTFKNVIQHLREYGSFKPAAQGAPGVAQGFAGVAYAPPGPPLVTCLEGSKMHHRRRLPNRSFQPSLFEGFNSSSSSNSNSTSNSGFVKHQHRHCGRMEFQCTPFTVPIFRLKCRESEHNHNLKRNDLSKKKTKVEENIKRFMKKRCERFAA</sequence>
<evidence type="ECO:0000313" key="23">
    <source>
        <dbReference type="Proteomes" id="UP001168821"/>
    </source>
</evidence>
<reference evidence="22" key="1">
    <citation type="journal article" date="2023" name="G3 (Bethesda)">
        <title>Whole genome assemblies of Zophobas morio and Tenebrio molitor.</title>
        <authorList>
            <person name="Kaur S."/>
            <person name="Stinson S.A."/>
            <person name="diCenzo G.C."/>
        </authorList>
    </citation>
    <scope>NUCLEOTIDE SEQUENCE</scope>
    <source>
        <strain evidence="22">QUZm001</strain>
    </source>
</reference>
<comment type="cofactor">
    <cofactor evidence="1">
        <name>Mg(2+)</name>
        <dbReference type="ChEBI" id="CHEBI:18420"/>
    </cofactor>
</comment>
<keyword evidence="9 20" id="KW-0812">Transmembrane</keyword>
<evidence type="ECO:0000256" key="15">
    <source>
        <dbReference type="ARBA" id="ARBA00029567"/>
    </source>
</evidence>
<protein>
    <recommendedName>
        <fullName evidence="6">UDP-N-acetylglucosamine--dolichyl-phosphate N-acetylglucosaminephosphotransferase</fullName>
        <ecNumber evidence="5">2.7.8.15</ecNumber>
    </recommendedName>
    <alternativeName>
        <fullName evidence="15">GlcNAc-1-P transferase</fullName>
    </alternativeName>
    <alternativeName>
        <fullName evidence="16">N-acetylglucosamine-1-phosphate transferase</fullName>
    </alternativeName>
</protein>
<keyword evidence="8" id="KW-0808">Transferase</keyword>
<evidence type="ECO:0000256" key="2">
    <source>
        <dbReference type="ARBA" id="ARBA00004477"/>
    </source>
</evidence>
<feature type="transmembrane region" description="Helical" evidence="20">
    <location>
        <begin position="87"/>
        <end position="106"/>
    </location>
</feature>
<feature type="compositionally biased region" description="Low complexity" evidence="19">
    <location>
        <begin position="362"/>
        <end position="375"/>
    </location>
</feature>
<evidence type="ECO:0000256" key="11">
    <source>
        <dbReference type="ARBA" id="ARBA00022824"/>
    </source>
</evidence>
<organism evidence="22 23">
    <name type="scientific">Zophobas morio</name>
    <dbReference type="NCBI Taxonomy" id="2755281"/>
    <lineage>
        <taxon>Eukaryota</taxon>
        <taxon>Metazoa</taxon>
        <taxon>Ecdysozoa</taxon>
        <taxon>Arthropoda</taxon>
        <taxon>Hexapoda</taxon>
        <taxon>Insecta</taxon>
        <taxon>Pterygota</taxon>
        <taxon>Neoptera</taxon>
        <taxon>Endopterygota</taxon>
        <taxon>Coleoptera</taxon>
        <taxon>Polyphaga</taxon>
        <taxon>Cucujiformia</taxon>
        <taxon>Tenebrionidae</taxon>
        <taxon>Zophobas</taxon>
    </lineage>
</organism>
<comment type="function">
    <text evidence="17">UDP-N-acetylglucosamine--dolichyl-phosphate N-acetylglucosaminephosphotransferase that operates in the biosynthetic pathway of dolichol-linked oligosaccharides, the glycan precursors employed in protein asparagine (N)-glycosylation. The assembly of dolichol-linked oligosaccharides begins on the cytosolic side of the endoplasmic reticulum membrane and finishes in its lumen. The sequential addition of sugars to dolichol pyrophosphate produces dolichol-linked oligosaccharides containing fourteen sugars, including two GlcNAcs, nine mannoses and three glucoses. Once assembled, the oligosaccharide is transferred from the lipid to nascent proteins by oligosaccharyltransferases. Catalyzes the initial step of dolichol-linked oligosaccharide biosynthesis, transfering GlcNAc-1-P from cytosolic UDP-GlcNAc onto the carrier lipid dolichyl phosphate (P-dolichol), yielding GlcNAc-P-P-dolichol embedded in the cytoplasmic leaflet of the endoplasmic reticulum membrane.</text>
</comment>
<keyword evidence="7" id="KW-0328">Glycosyltransferase</keyword>
<dbReference type="Pfam" id="PF00953">
    <property type="entry name" value="Glycos_transf_4"/>
    <property type="match status" value="1"/>
</dbReference>
<evidence type="ECO:0000313" key="22">
    <source>
        <dbReference type="EMBL" id="KAJ3659392.1"/>
    </source>
</evidence>
<evidence type="ECO:0000256" key="3">
    <source>
        <dbReference type="ARBA" id="ARBA00004922"/>
    </source>
</evidence>
<keyword evidence="13 20" id="KW-1133">Transmembrane helix</keyword>
<feature type="transmembrane region" description="Helical" evidence="20">
    <location>
        <begin position="118"/>
        <end position="136"/>
    </location>
</feature>
<comment type="similarity">
    <text evidence="4">Belongs to the glycosyltransferase 4 family.</text>
</comment>
<evidence type="ECO:0000256" key="18">
    <source>
        <dbReference type="ARBA" id="ARBA00045078"/>
    </source>
</evidence>
<dbReference type="InterPro" id="IPR032135">
    <property type="entry name" value="DUF4817"/>
</dbReference>
<dbReference type="PANTHER" id="PTHR10571">
    <property type="entry name" value="UDP-N-ACETYLGLUCOSAMINE--DOLICHYL-PHOSPHATE N-ACETYLGLUCOSAMINEPHOSPHOTRANSFERASE"/>
    <property type="match status" value="1"/>
</dbReference>
<feature type="transmembrane region" description="Helical" evidence="20">
    <location>
        <begin position="215"/>
        <end position="233"/>
    </location>
</feature>
<keyword evidence="23" id="KW-1185">Reference proteome</keyword>
<feature type="transmembrane region" description="Helical" evidence="20">
    <location>
        <begin position="187"/>
        <end position="203"/>
    </location>
</feature>
<dbReference type="EMBL" id="JALNTZ010000003">
    <property type="protein sequence ID" value="KAJ3659392.1"/>
    <property type="molecule type" value="Genomic_DNA"/>
</dbReference>
<evidence type="ECO:0000256" key="16">
    <source>
        <dbReference type="ARBA" id="ARBA00033238"/>
    </source>
</evidence>
<evidence type="ECO:0000256" key="19">
    <source>
        <dbReference type="SAM" id="MobiDB-lite"/>
    </source>
</evidence>
<evidence type="ECO:0000256" key="13">
    <source>
        <dbReference type="ARBA" id="ARBA00022989"/>
    </source>
</evidence>